<evidence type="ECO:0000313" key="6">
    <source>
        <dbReference type="WBParaSite" id="TCONS_00004718.p1"/>
    </source>
</evidence>
<evidence type="ECO:0000256" key="2">
    <source>
        <dbReference type="SAM" id="Phobius"/>
    </source>
</evidence>
<dbReference type="InterPro" id="IPR037138">
    <property type="entry name" value="His_deacetylse_dom_sf"/>
</dbReference>
<dbReference type="InterPro" id="IPR025749">
    <property type="entry name" value="Sphingomyelin_synth-like_dom"/>
</dbReference>
<dbReference type="PRINTS" id="PR01270">
    <property type="entry name" value="HDASUPER"/>
</dbReference>
<feature type="transmembrane region" description="Helical" evidence="2">
    <location>
        <begin position="259"/>
        <end position="279"/>
    </location>
</feature>
<dbReference type="AlphaFoldDB" id="A0AAF5D1V4"/>
<evidence type="ECO:0000313" key="5">
    <source>
        <dbReference type="Proteomes" id="UP000035681"/>
    </source>
</evidence>
<keyword evidence="2" id="KW-1133">Transmembrane helix</keyword>
<dbReference type="WBParaSite" id="TCONS_00004718.p1">
    <property type="protein sequence ID" value="TCONS_00004718.p1"/>
    <property type="gene ID" value="XLOC_002610"/>
</dbReference>
<keyword evidence="2" id="KW-0472">Membrane</keyword>
<sequence length="870" mass="101087">LMRDNLTGIQNTSISISRCDTDSDTAKNFASFSSNSVSVQLEEEYDKKNSFFMEIVKTLIAFLCLSISAFSNFFLLTLIHDIVPRKPLPDIVFILIPQQKWAWPVGDVLSTVNSVIAFIIILLHRQRITIFRRLFILGAIMYGLRAIVMAVTYLPPSFNNRDEICEPQVNRTDIHWDEVMKRFVTYVVTLGLTSGQEKILCGDLMFSGHTIVLSIMYFTTLKYTPRKLTLLRYIVTPITFCGMGALVVSGGHYSMDVLIAYWLSSHVFWGYHQIFELPLHLRKNQNLSRLWWFNLAYWFETNVPSGPIKNEWNWPFFFFFNMISCILLEKCLLFFICFIINYCLINNNIMVTYFCTSPLMLKHRNVWDHYHVESPERMEAVLNMLKSEKLDTKLYQISHVPISKNDIALVHPMTYIDKLEKLCRDGSDEDLEEFCKERDSIYMVNETYDCAIRAVECCWSVTKAVLENSNSNGFALVRPPGHHAYDDNPNGFCFFNNIAICAKKAIKDYDHVKKVLIIDWDIHAGQGTQFSIKDSDPNIQLISIHRYENGKYWPHLVESNFDKSFSSNTLNIPLNEIGLNDFNYIHIMCKIVFPFIFNFRPDLILISCGYDAAVGDPEGAMMVTPYFYGLMARILSNLSIPFVLLYEGGYLTESFSVSAKETILGLIEKEIFNYYRTNYPSDSSFNFKNQLYWMVEQLSYKNNLYKNINTINHYLTQNLIELLPLEALPIDELEKLQFKPPAITRGAYNPISDEKISIAHEYIVNFIKCQNVIVDMKNLIHIDFNNEKKILSFIDNSNQNIISIEISDLTIFTFILTYIIIPNIFSFTSNENFISFISNWNIIPIENYKIDETFKNKVEKLISMFNLQYY</sequence>
<comment type="catalytic activity">
    <reaction evidence="1">
        <text>N(6)-acetyl-L-lysyl-[histone] + H2O = L-lysyl-[histone] + acetate</text>
        <dbReference type="Rhea" id="RHEA:58196"/>
        <dbReference type="Rhea" id="RHEA-COMP:9845"/>
        <dbReference type="Rhea" id="RHEA-COMP:11338"/>
        <dbReference type="ChEBI" id="CHEBI:15377"/>
        <dbReference type="ChEBI" id="CHEBI:29969"/>
        <dbReference type="ChEBI" id="CHEBI:30089"/>
        <dbReference type="ChEBI" id="CHEBI:61930"/>
        <dbReference type="EC" id="3.5.1.98"/>
    </reaction>
</comment>
<dbReference type="SUPFAM" id="SSF52768">
    <property type="entry name" value="Arginase/deacetylase"/>
    <property type="match status" value="1"/>
</dbReference>
<evidence type="ECO:0000256" key="1">
    <source>
        <dbReference type="ARBA" id="ARBA00048287"/>
    </source>
</evidence>
<dbReference type="Gene3D" id="3.40.800.20">
    <property type="entry name" value="Histone deacetylase domain"/>
    <property type="match status" value="1"/>
</dbReference>
<feature type="domain" description="Histone deacetylase" evidence="3">
    <location>
        <begin position="371"/>
        <end position="663"/>
    </location>
</feature>
<feature type="transmembrane region" description="Helical" evidence="2">
    <location>
        <begin position="101"/>
        <end position="122"/>
    </location>
</feature>
<feature type="transmembrane region" description="Helical" evidence="2">
    <location>
        <begin position="199"/>
        <end position="218"/>
    </location>
</feature>
<feature type="transmembrane region" description="Helical" evidence="2">
    <location>
        <begin position="134"/>
        <end position="154"/>
    </location>
</feature>
<dbReference type="GO" id="GO:0141221">
    <property type="term" value="F:histone deacetylase activity, hydrolytic mechanism"/>
    <property type="evidence" value="ECO:0007669"/>
    <property type="project" value="UniProtKB-EC"/>
</dbReference>
<dbReference type="InterPro" id="IPR023801">
    <property type="entry name" value="His_deacetylse_dom"/>
</dbReference>
<dbReference type="GO" id="GO:0000118">
    <property type="term" value="C:histone deacetylase complex"/>
    <property type="evidence" value="ECO:0007669"/>
    <property type="project" value="TreeGrafter"/>
</dbReference>
<proteinExistence type="predicted"/>
<dbReference type="PANTHER" id="PTHR10625:SF45">
    <property type="entry name" value="HISTONE DEACETYLASE DOMAIN-CONTAINING PROTEIN"/>
    <property type="match status" value="1"/>
</dbReference>
<feature type="transmembrane region" description="Helical" evidence="2">
    <location>
        <begin position="58"/>
        <end position="79"/>
    </location>
</feature>
<dbReference type="Proteomes" id="UP000035681">
    <property type="component" value="Unplaced"/>
</dbReference>
<dbReference type="Pfam" id="PF14360">
    <property type="entry name" value="PAP2_C"/>
    <property type="match status" value="1"/>
</dbReference>
<feature type="transmembrane region" description="Helical" evidence="2">
    <location>
        <begin position="230"/>
        <end position="253"/>
    </location>
</feature>
<dbReference type="Pfam" id="PF00850">
    <property type="entry name" value="Hist_deacetyl"/>
    <property type="match status" value="1"/>
</dbReference>
<dbReference type="InterPro" id="IPR000286">
    <property type="entry name" value="HDACs"/>
</dbReference>
<dbReference type="InterPro" id="IPR023696">
    <property type="entry name" value="Ureohydrolase_dom_sf"/>
</dbReference>
<keyword evidence="5" id="KW-1185">Reference proteome</keyword>
<protein>
    <submittedName>
        <fullName evidence="6">Hist_deacetyl domain-containing protein</fullName>
    </submittedName>
</protein>
<accession>A0AAF5D1V4</accession>
<dbReference type="PANTHER" id="PTHR10625">
    <property type="entry name" value="HISTONE DEACETYLASE HDAC1-RELATED"/>
    <property type="match status" value="1"/>
</dbReference>
<dbReference type="GO" id="GO:0040029">
    <property type="term" value="P:epigenetic regulation of gene expression"/>
    <property type="evidence" value="ECO:0007669"/>
    <property type="project" value="TreeGrafter"/>
</dbReference>
<feature type="domain" description="Sphingomyelin synthase-like" evidence="4">
    <location>
        <begin position="201"/>
        <end position="272"/>
    </location>
</feature>
<evidence type="ECO:0000259" key="3">
    <source>
        <dbReference type="Pfam" id="PF00850"/>
    </source>
</evidence>
<organism evidence="5 6">
    <name type="scientific">Strongyloides stercoralis</name>
    <name type="common">Threadworm</name>
    <dbReference type="NCBI Taxonomy" id="6248"/>
    <lineage>
        <taxon>Eukaryota</taxon>
        <taxon>Metazoa</taxon>
        <taxon>Ecdysozoa</taxon>
        <taxon>Nematoda</taxon>
        <taxon>Chromadorea</taxon>
        <taxon>Rhabditida</taxon>
        <taxon>Tylenchina</taxon>
        <taxon>Panagrolaimomorpha</taxon>
        <taxon>Strongyloidoidea</taxon>
        <taxon>Strongyloididae</taxon>
        <taxon>Strongyloides</taxon>
    </lineage>
</organism>
<name>A0AAF5D1V4_STRER</name>
<evidence type="ECO:0000259" key="4">
    <source>
        <dbReference type="Pfam" id="PF14360"/>
    </source>
</evidence>
<keyword evidence="2" id="KW-0812">Transmembrane</keyword>
<reference evidence="6" key="1">
    <citation type="submission" date="2024-02" db="UniProtKB">
        <authorList>
            <consortium name="WormBaseParasite"/>
        </authorList>
    </citation>
    <scope>IDENTIFICATION</scope>
</reference>